<feature type="region of interest" description="Disordered" evidence="12">
    <location>
        <begin position="99"/>
        <end position="118"/>
    </location>
</feature>
<keyword evidence="10" id="KW-0676">Redox-active center</keyword>
<comment type="caution">
    <text evidence="14">The sequence shown here is derived from an EMBL/GenBank/DDBJ whole genome shotgun (WGS) entry which is preliminary data.</text>
</comment>
<comment type="subcellular location">
    <subcellularLocation>
        <location evidence="2">Mitochondrion inner membrane</location>
        <topology evidence="2">Single-pass type II membrane protein</topology>
        <orientation evidence="2">Intermembrane side</orientation>
    </subcellularLocation>
</comment>
<evidence type="ECO:0000256" key="3">
    <source>
        <dbReference type="ARBA" id="ARBA00013714"/>
    </source>
</evidence>
<name>A0A427YC18_9TREE</name>
<evidence type="ECO:0000256" key="8">
    <source>
        <dbReference type="ARBA" id="ARBA00023128"/>
    </source>
</evidence>
<dbReference type="STRING" id="1890683.A0A427YC18"/>
<dbReference type="InterPro" id="IPR010625">
    <property type="entry name" value="CHCH"/>
</dbReference>
<dbReference type="AlphaFoldDB" id="A0A427YC18"/>
<keyword evidence="15" id="KW-1185">Reference proteome</keyword>
<dbReference type="GO" id="GO:0005743">
    <property type="term" value="C:mitochondrial inner membrane"/>
    <property type="evidence" value="ECO:0007669"/>
    <property type="project" value="UniProtKB-SubCell"/>
</dbReference>
<evidence type="ECO:0000256" key="4">
    <source>
        <dbReference type="ARBA" id="ARBA00022448"/>
    </source>
</evidence>
<evidence type="ECO:0000256" key="6">
    <source>
        <dbReference type="ARBA" id="ARBA00023002"/>
    </source>
</evidence>
<sequence>MFSSSIRPIARSTFSAARRYSTRAPSASASARSTWTRNAVIGAGTLAVGGWALAQRDHVRNDAAPVRESVLDQKTLKEPIHSRDPSKNANAAMELVEDKAAEAEETPSSSGSNEGAFNEETGEINWDCPCLGGMAHGPCGEQFKAAFSCFVFSEAEPKGVDCVELFKSMQDCFREHPDVYGEEIDDDETPLPESDSAVSERPVPAAPTSDPPSNSPILATTQETTPSKGVVKMQPSKGRGDKAPGPAKTGDGVP</sequence>
<feature type="compositionally biased region" description="Polar residues" evidence="12">
    <location>
        <begin position="106"/>
        <end position="115"/>
    </location>
</feature>
<feature type="compositionally biased region" description="Polar residues" evidence="12">
    <location>
        <begin position="215"/>
        <end position="227"/>
    </location>
</feature>
<organism evidence="14 15">
    <name type="scientific">Saitozyma podzolica</name>
    <dbReference type="NCBI Taxonomy" id="1890683"/>
    <lineage>
        <taxon>Eukaryota</taxon>
        <taxon>Fungi</taxon>
        <taxon>Dikarya</taxon>
        <taxon>Basidiomycota</taxon>
        <taxon>Agaricomycotina</taxon>
        <taxon>Tremellomycetes</taxon>
        <taxon>Tremellales</taxon>
        <taxon>Trimorphomycetaceae</taxon>
        <taxon>Saitozyma</taxon>
    </lineage>
</organism>
<evidence type="ECO:0000313" key="14">
    <source>
        <dbReference type="EMBL" id="RSH88665.1"/>
    </source>
</evidence>
<proteinExistence type="predicted"/>
<evidence type="ECO:0000256" key="2">
    <source>
        <dbReference type="ARBA" id="ARBA00004164"/>
    </source>
</evidence>
<evidence type="ECO:0000256" key="7">
    <source>
        <dbReference type="ARBA" id="ARBA00023010"/>
    </source>
</evidence>
<dbReference type="OrthoDB" id="7481291at2759"/>
<dbReference type="Proteomes" id="UP000279259">
    <property type="component" value="Unassembled WGS sequence"/>
</dbReference>
<keyword evidence="8" id="KW-0496">Mitochondrion</keyword>
<protein>
    <recommendedName>
        <fullName evidence="3">Mitochondrial intermembrane space import and assembly protein 40</fullName>
    </recommendedName>
    <alternativeName>
        <fullName evidence="11">Mitochondrial import inner membrane translocase TIM40</fullName>
    </alternativeName>
</protein>
<keyword evidence="9" id="KW-1015">Disulfide bond</keyword>
<evidence type="ECO:0000256" key="1">
    <source>
        <dbReference type="ARBA" id="ARBA00001973"/>
    </source>
</evidence>
<dbReference type="GO" id="GO:0015035">
    <property type="term" value="F:protein-disulfide reductase activity"/>
    <property type="evidence" value="ECO:0007669"/>
    <property type="project" value="InterPro"/>
</dbReference>
<dbReference type="Gene3D" id="1.10.287.2900">
    <property type="match status" value="1"/>
</dbReference>
<evidence type="ECO:0000256" key="10">
    <source>
        <dbReference type="ARBA" id="ARBA00023284"/>
    </source>
</evidence>
<evidence type="ECO:0000256" key="12">
    <source>
        <dbReference type="SAM" id="MobiDB-lite"/>
    </source>
</evidence>
<feature type="region of interest" description="Disordered" evidence="12">
    <location>
        <begin position="182"/>
        <end position="254"/>
    </location>
</feature>
<keyword evidence="7" id="KW-0811">Translocation</keyword>
<dbReference type="EMBL" id="RSCD01000016">
    <property type="protein sequence ID" value="RSH88665.1"/>
    <property type="molecule type" value="Genomic_DNA"/>
</dbReference>
<evidence type="ECO:0000256" key="5">
    <source>
        <dbReference type="ARBA" id="ARBA00022927"/>
    </source>
</evidence>
<evidence type="ECO:0000259" key="13">
    <source>
        <dbReference type="Pfam" id="PF06747"/>
    </source>
</evidence>
<dbReference type="InterPro" id="IPR039289">
    <property type="entry name" value="CHCHD4"/>
</dbReference>
<gene>
    <name evidence="14" type="primary">MIA40</name>
    <name evidence="14" type="ORF">EHS25_002892</name>
</gene>
<comment type="cofactor">
    <cofactor evidence="1">
        <name>Cu(2+)</name>
        <dbReference type="ChEBI" id="CHEBI:29036"/>
    </cofactor>
</comment>
<dbReference type="GO" id="GO:0005758">
    <property type="term" value="C:mitochondrial intermembrane space"/>
    <property type="evidence" value="ECO:0007669"/>
    <property type="project" value="TreeGrafter"/>
</dbReference>
<dbReference type="PROSITE" id="PS51808">
    <property type="entry name" value="CHCH"/>
    <property type="match status" value="1"/>
</dbReference>
<keyword evidence="6" id="KW-0560">Oxidoreductase</keyword>
<accession>A0A427YC18</accession>
<dbReference type="GO" id="GO:0045041">
    <property type="term" value="P:protein import into mitochondrial intermembrane space"/>
    <property type="evidence" value="ECO:0007669"/>
    <property type="project" value="InterPro"/>
</dbReference>
<reference evidence="14 15" key="1">
    <citation type="submission" date="2018-11" db="EMBL/GenBank/DDBJ databases">
        <title>Genome sequence of Saitozyma podzolica DSM 27192.</title>
        <authorList>
            <person name="Aliyu H."/>
            <person name="Gorte O."/>
            <person name="Ochsenreither K."/>
        </authorList>
    </citation>
    <scope>NUCLEOTIDE SEQUENCE [LARGE SCALE GENOMIC DNA]</scope>
    <source>
        <strain evidence="14 15">DSM 27192</strain>
    </source>
</reference>
<evidence type="ECO:0000313" key="15">
    <source>
        <dbReference type="Proteomes" id="UP000279259"/>
    </source>
</evidence>
<keyword evidence="5" id="KW-0653">Protein transport</keyword>
<evidence type="ECO:0000256" key="9">
    <source>
        <dbReference type="ARBA" id="ARBA00023157"/>
    </source>
</evidence>
<dbReference type="Pfam" id="PF06747">
    <property type="entry name" value="CHCH"/>
    <property type="match status" value="1"/>
</dbReference>
<dbReference type="PANTHER" id="PTHR21622">
    <property type="entry name" value="COILED-COIL-HELIX-COILED-COIL-HELIX DOMAIN CONTAINING 4"/>
    <property type="match status" value="1"/>
</dbReference>
<feature type="domain" description="CHCH" evidence="13">
    <location>
        <begin position="139"/>
        <end position="174"/>
    </location>
</feature>
<dbReference type="PANTHER" id="PTHR21622:SF0">
    <property type="entry name" value="COILED-COIL-HELIX-COILED-COIL-HELIX DOMAIN CONTAINING 4"/>
    <property type="match status" value="1"/>
</dbReference>
<evidence type="ECO:0000256" key="11">
    <source>
        <dbReference type="ARBA" id="ARBA00033150"/>
    </source>
</evidence>
<keyword evidence="4" id="KW-0813">Transport</keyword>